<dbReference type="Gene3D" id="2.60.120.200">
    <property type="match status" value="1"/>
</dbReference>
<dbReference type="AlphaFoldDB" id="A0A914UK61"/>
<dbReference type="Proteomes" id="UP000887566">
    <property type="component" value="Unplaced"/>
</dbReference>
<dbReference type="Pfam" id="PF02210">
    <property type="entry name" value="Laminin_G_2"/>
    <property type="match status" value="1"/>
</dbReference>
<evidence type="ECO:0000256" key="1">
    <source>
        <dbReference type="SAM" id="MobiDB-lite"/>
    </source>
</evidence>
<accession>A0A914UK61</accession>
<keyword evidence="3" id="KW-0732">Signal</keyword>
<evidence type="ECO:0000256" key="2">
    <source>
        <dbReference type="SAM" id="Phobius"/>
    </source>
</evidence>
<feature type="transmembrane region" description="Helical" evidence="2">
    <location>
        <begin position="758"/>
        <end position="785"/>
    </location>
</feature>
<dbReference type="InterPro" id="IPR001791">
    <property type="entry name" value="Laminin_G"/>
</dbReference>
<keyword evidence="2" id="KW-1133">Transmembrane helix</keyword>
<evidence type="ECO:0000259" key="4">
    <source>
        <dbReference type="Pfam" id="PF02210"/>
    </source>
</evidence>
<proteinExistence type="predicted"/>
<feature type="region of interest" description="Disordered" evidence="1">
    <location>
        <begin position="831"/>
        <end position="860"/>
    </location>
</feature>
<dbReference type="WBParaSite" id="PSAMB.scaffold1045size36713.g10552.t1">
    <property type="protein sequence ID" value="PSAMB.scaffold1045size36713.g10552.t1"/>
    <property type="gene ID" value="PSAMB.scaffold1045size36713.g10552"/>
</dbReference>
<evidence type="ECO:0000313" key="6">
    <source>
        <dbReference type="Proteomes" id="UP000887566"/>
    </source>
</evidence>
<name>A0A914UK61_9BILA</name>
<feature type="domain" description="BAM-2-like concanavalin A-like" evidence="5">
    <location>
        <begin position="539"/>
        <end position="703"/>
    </location>
</feature>
<dbReference type="SUPFAM" id="SSF49899">
    <property type="entry name" value="Concanavalin A-like lectins/glucanases"/>
    <property type="match status" value="1"/>
</dbReference>
<protein>
    <submittedName>
        <fullName evidence="7">Laminin G domain-containing protein</fullName>
    </submittedName>
</protein>
<keyword evidence="2" id="KW-0472">Membrane</keyword>
<keyword evidence="2" id="KW-0812">Transmembrane</keyword>
<evidence type="ECO:0000256" key="3">
    <source>
        <dbReference type="SAM" id="SignalP"/>
    </source>
</evidence>
<dbReference type="Pfam" id="PF26430">
    <property type="entry name" value="ConA_BAM2"/>
    <property type="match status" value="1"/>
</dbReference>
<feature type="domain" description="Laminin G" evidence="4">
    <location>
        <begin position="227"/>
        <end position="305"/>
    </location>
</feature>
<dbReference type="InterPro" id="IPR013320">
    <property type="entry name" value="ConA-like_dom_sf"/>
</dbReference>
<organism evidence="6 7">
    <name type="scientific">Plectus sambesii</name>
    <dbReference type="NCBI Taxonomy" id="2011161"/>
    <lineage>
        <taxon>Eukaryota</taxon>
        <taxon>Metazoa</taxon>
        <taxon>Ecdysozoa</taxon>
        <taxon>Nematoda</taxon>
        <taxon>Chromadorea</taxon>
        <taxon>Plectida</taxon>
        <taxon>Plectina</taxon>
        <taxon>Plectoidea</taxon>
        <taxon>Plectidae</taxon>
        <taxon>Plectus</taxon>
    </lineage>
</organism>
<reference evidence="7" key="1">
    <citation type="submission" date="2022-11" db="UniProtKB">
        <authorList>
            <consortium name="WormBaseParasite"/>
        </authorList>
    </citation>
    <scope>IDENTIFICATION</scope>
</reference>
<feature type="chain" id="PRO_5037572990" evidence="3">
    <location>
        <begin position="26"/>
        <end position="894"/>
    </location>
</feature>
<evidence type="ECO:0000313" key="7">
    <source>
        <dbReference type="WBParaSite" id="PSAMB.scaffold1045size36713.g10552.t1"/>
    </source>
</evidence>
<evidence type="ECO:0000259" key="5">
    <source>
        <dbReference type="Pfam" id="PF26430"/>
    </source>
</evidence>
<sequence>MRRLRAYSAIPYVLLWISFVVVVESQYRDVQPTCLGHFFVGQRKSGIRKLGSANRLTNEDANAVLCEMPPSLDPESVVTTTIHSGLENPHGHKMIEQSTVRYQISSLELLRNITRSADSCTQTITIMLPASYSSNTQPASFESVYGVKSAIHRNGTIELIGKDAGVLHLFPAQNDNHTDSLQPQIRAGPLFCQQKVAIDKDCLFYMADQSTLTLSELQQAGRISFAFRTDQPNTPLLTLKADDNSAIQIDIVQGYLIKIKYSRQSNEEVHQLKLLSDGFWHTVDINLLTSSLVIDQLETSIMLDSTRVAQPKNVDFAQFRGQIARIKYNSDEGFKCMQSAGVSSTNTNVPVEICKKNSRNFCNCYAPAAAVGNACDNVESLNKEQMFQMRRNPTKSALFFIDDYDQGQALSVLFKSDGDSGLVFNTVTGEEPHLRHTQVFYVGRNMTAIVCESRPAEKLDANCITCSIDIYEGFSSYSWHRVSYFKTKGYDYLTVNEQICQLRMAPIENSRQQSIALSASQRGSFEIPIASSDHSESCSSTGCYLDKLWVVFRPPTGNDNVEKILRFEDIKSSENRSIEIGTSNKGTKVHISTNGQTYDFPLDISDGRSHFVIISRNPAVGTRTHYYSTRIQVDNHHFDIPYIYMSSVDKIEVTQLHESSSKFNNGGCLSDIGISYKRDSDDDSKRHRLEGKIVNIIEQILQNANASDQLRLTNECGLRDNNIWMSPIAPAGFGYLGPYNPRGVGEPVGRLPDGGNKLAWRIILLIILIILLAIFVFIIAICILVKQRKKRNYDTKRGRTYRKAAELKPLRSLKAVDKDEKVKPIEEISSPYSKPWVPQPHPDRRDPVKRQSSNLEEGFGLSQVDITQSAEIVRRDSIRLPPLTRLDEVPHIDV</sequence>
<feature type="signal peptide" evidence="3">
    <location>
        <begin position="1"/>
        <end position="25"/>
    </location>
</feature>
<keyword evidence="6" id="KW-1185">Reference proteome</keyword>
<dbReference type="InterPro" id="IPR058815">
    <property type="entry name" value="ConA_BAM2-like"/>
</dbReference>